<proteinExistence type="predicted"/>
<reference evidence="1" key="1">
    <citation type="journal article" date="2015" name="Nature">
        <title>Complex archaea that bridge the gap between prokaryotes and eukaryotes.</title>
        <authorList>
            <person name="Spang A."/>
            <person name="Saw J.H."/>
            <person name="Jorgensen S.L."/>
            <person name="Zaremba-Niedzwiedzka K."/>
            <person name="Martijn J."/>
            <person name="Lind A.E."/>
            <person name="van Eijk R."/>
            <person name="Schleper C."/>
            <person name="Guy L."/>
            <person name="Ettema T.J."/>
        </authorList>
    </citation>
    <scope>NUCLEOTIDE SEQUENCE</scope>
</reference>
<comment type="caution">
    <text evidence="1">The sequence shown here is derived from an EMBL/GenBank/DDBJ whole genome shotgun (WGS) entry which is preliminary data.</text>
</comment>
<dbReference type="EMBL" id="LAZR01054929">
    <property type="protein sequence ID" value="KKK77498.1"/>
    <property type="molecule type" value="Genomic_DNA"/>
</dbReference>
<dbReference type="AlphaFoldDB" id="A0A0F8Y820"/>
<accession>A0A0F8Y820</accession>
<gene>
    <name evidence="1" type="ORF">LCGC14_2853030</name>
</gene>
<name>A0A0F8Y820_9ZZZZ</name>
<evidence type="ECO:0000313" key="1">
    <source>
        <dbReference type="EMBL" id="KKK77498.1"/>
    </source>
</evidence>
<sequence length="164" mass="18725">MHILLDSPYLPYQKVFTAWKDLIGSGAPQIDIRACADAKARAYIVKYAAKSADFDSHPDTIVRWYYATKGQRLFATFGEWYNARIEDLDSEMEAWKPECVCKFCGETKTVFFARDGPFLFGHDMWKSLEPTLVDEQGLTRPITEIVRALNGDKVGQEMLKLMGE</sequence>
<organism evidence="1">
    <name type="scientific">marine sediment metagenome</name>
    <dbReference type="NCBI Taxonomy" id="412755"/>
    <lineage>
        <taxon>unclassified sequences</taxon>
        <taxon>metagenomes</taxon>
        <taxon>ecological metagenomes</taxon>
    </lineage>
</organism>
<protein>
    <submittedName>
        <fullName evidence="1">Uncharacterized protein</fullName>
    </submittedName>
</protein>